<name>A0ACC2TBU6_9FUNG</name>
<dbReference type="EMBL" id="QTSX02003063">
    <property type="protein sequence ID" value="KAJ9072043.1"/>
    <property type="molecule type" value="Genomic_DNA"/>
</dbReference>
<proteinExistence type="predicted"/>
<keyword evidence="2" id="KW-1185">Reference proteome</keyword>
<reference evidence="1" key="1">
    <citation type="submission" date="2022-04" db="EMBL/GenBank/DDBJ databases">
        <title>Genome of the entomopathogenic fungus Entomophthora muscae.</title>
        <authorList>
            <person name="Elya C."/>
            <person name="Lovett B.R."/>
            <person name="Lee E."/>
            <person name="Macias A.M."/>
            <person name="Hajek A.E."/>
            <person name="De Bivort B.L."/>
            <person name="Kasson M.T."/>
            <person name="De Fine Licht H.H."/>
            <person name="Stajich J.E."/>
        </authorList>
    </citation>
    <scope>NUCLEOTIDE SEQUENCE</scope>
    <source>
        <strain evidence="1">Berkeley</strain>
    </source>
</reference>
<comment type="caution">
    <text evidence="1">The sequence shown here is derived from an EMBL/GenBank/DDBJ whole genome shotgun (WGS) entry which is preliminary data.</text>
</comment>
<accession>A0ACC2TBU6</accession>
<sequence>MGATQIPVDFTGSLRDEILNDVQSLCLNDSPESGAEERPSKPSSALASSWLDTDQYIFLERFHSALSVDLLEKFQTVTSDAEAKWFANHILAQRRDTESINFSSIKNLSQVRIKNRRFNYITQVLDGEGYFSENAIQIREPELFSTIFGKLKDHAPFGADVSLIDRMYYDIDLSNAQQRLQTYKDVEDDAFEEEEEDEEEEKEDQSVSSNEGENDSGSESDALEELIRLAKEIFLDGNDSTFDYSLVDHNELYDDIAAVNQEMQERYFDSDDHELPDPSGTGILDF</sequence>
<organism evidence="1 2">
    <name type="scientific">Entomophthora muscae</name>
    <dbReference type="NCBI Taxonomy" id="34485"/>
    <lineage>
        <taxon>Eukaryota</taxon>
        <taxon>Fungi</taxon>
        <taxon>Fungi incertae sedis</taxon>
        <taxon>Zoopagomycota</taxon>
        <taxon>Entomophthoromycotina</taxon>
        <taxon>Entomophthoromycetes</taxon>
        <taxon>Entomophthorales</taxon>
        <taxon>Entomophthoraceae</taxon>
        <taxon>Entomophthora</taxon>
    </lineage>
</organism>
<evidence type="ECO:0000313" key="2">
    <source>
        <dbReference type="Proteomes" id="UP001165960"/>
    </source>
</evidence>
<dbReference type="Proteomes" id="UP001165960">
    <property type="component" value="Unassembled WGS sequence"/>
</dbReference>
<protein>
    <submittedName>
        <fullName evidence="1">Uncharacterized protein</fullName>
    </submittedName>
</protein>
<evidence type="ECO:0000313" key="1">
    <source>
        <dbReference type="EMBL" id="KAJ9072043.1"/>
    </source>
</evidence>
<gene>
    <name evidence="1" type="ORF">DSO57_1031259</name>
</gene>